<evidence type="ECO:0000313" key="3">
    <source>
        <dbReference type="Proteomes" id="UP000190648"/>
    </source>
</evidence>
<name>A0A1V4KAS1_PATFA</name>
<dbReference type="AlphaFoldDB" id="A0A1V4KAS1"/>
<dbReference type="EMBL" id="LSYS01003973">
    <property type="protein sequence ID" value="OPJ81453.1"/>
    <property type="molecule type" value="Genomic_DNA"/>
</dbReference>
<feature type="compositionally biased region" description="Low complexity" evidence="1">
    <location>
        <begin position="10"/>
        <end position="32"/>
    </location>
</feature>
<reference evidence="2 3" key="1">
    <citation type="submission" date="2016-02" db="EMBL/GenBank/DDBJ databases">
        <title>Band-tailed pigeon sequencing and assembly.</title>
        <authorList>
            <person name="Soares A.E."/>
            <person name="Novak B.J."/>
            <person name="Rice E.S."/>
            <person name="O'Connell B."/>
            <person name="Chang D."/>
            <person name="Weber S."/>
            <person name="Shapiro B."/>
        </authorList>
    </citation>
    <scope>NUCLEOTIDE SEQUENCE [LARGE SCALE GENOMIC DNA]</scope>
    <source>
        <strain evidence="2">BTP2013</strain>
        <tissue evidence="2">Blood</tissue>
    </source>
</reference>
<evidence type="ECO:0000256" key="1">
    <source>
        <dbReference type="SAM" id="MobiDB-lite"/>
    </source>
</evidence>
<proteinExistence type="predicted"/>
<dbReference type="Proteomes" id="UP000190648">
    <property type="component" value="Unassembled WGS sequence"/>
</dbReference>
<accession>A0A1V4KAS1</accession>
<keyword evidence="3" id="KW-1185">Reference proteome</keyword>
<comment type="caution">
    <text evidence="2">The sequence shown here is derived from an EMBL/GenBank/DDBJ whole genome shotgun (WGS) entry which is preliminary data.</text>
</comment>
<protein>
    <submittedName>
        <fullName evidence="2">Uncharacterized protein</fullName>
    </submittedName>
</protein>
<feature type="region of interest" description="Disordered" evidence="1">
    <location>
        <begin position="1"/>
        <end position="53"/>
    </location>
</feature>
<evidence type="ECO:0000313" key="2">
    <source>
        <dbReference type="EMBL" id="OPJ81453.1"/>
    </source>
</evidence>
<sequence length="87" mass="9009">MAPRGSALTSGPAQARPRRAAQAAGAAAAASGPERRRTLSLNLPPAAPAAPRSRGDFLMWPSRCVYFSLKVADANACYGICGFTGYI</sequence>
<gene>
    <name evidence="2" type="ORF">AV530_009898</name>
</gene>
<organism evidence="2 3">
    <name type="scientific">Patagioenas fasciata monilis</name>
    <dbReference type="NCBI Taxonomy" id="372326"/>
    <lineage>
        <taxon>Eukaryota</taxon>
        <taxon>Metazoa</taxon>
        <taxon>Chordata</taxon>
        <taxon>Craniata</taxon>
        <taxon>Vertebrata</taxon>
        <taxon>Euteleostomi</taxon>
        <taxon>Archelosauria</taxon>
        <taxon>Archosauria</taxon>
        <taxon>Dinosauria</taxon>
        <taxon>Saurischia</taxon>
        <taxon>Theropoda</taxon>
        <taxon>Coelurosauria</taxon>
        <taxon>Aves</taxon>
        <taxon>Neognathae</taxon>
        <taxon>Neoaves</taxon>
        <taxon>Columbimorphae</taxon>
        <taxon>Columbiformes</taxon>
        <taxon>Columbidae</taxon>
        <taxon>Patagioenas</taxon>
    </lineage>
</organism>